<gene>
    <name evidence="1" type="ORF">KI387_026169</name>
</gene>
<evidence type="ECO:0000313" key="1">
    <source>
        <dbReference type="EMBL" id="KAH9311134.1"/>
    </source>
</evidence>
<sequence>MKRILMTVIGNDVGGLRTNGTYPHINHLMIWREGNDNLADGSPALTGLLNDPYCSHFCIFSNIHTMGGQLKRLEPVNYDSVKNDGEIWNIMLENGIATFLQRMAGYSALISYAVTTSWLKGWVQIGNTRFTISTNAIADATGLPAAGDIYFKRSLH</sequence>
<keyword evidence="2" id="KW-1185">Reference proteome</keyword>
<proteinExistence type="predicted"/>
<dbReference type="AlphaFoldDB" id="A0AA38KZS6"/>
<evidence type="ECO:0000313" key="2">
    <source>
        <dbReference type="Proteomes" id="UP000824469"/>
    </source>
</evidence>
<protein>
    <submittedName>
        <fullName evidence="1">Uncharacterized protein</fullName>
    </submittedName>
</protein>
<dbReference type="Proteomes" id="UP000824469">
    <property type="component" value="Unassembled WGS sequence"/>
</dbReference>
<accession>A0AA38KZS6</accession>
<comment type="caution">
    <text evidence="1">The sequence shown here is derived from an EMBL/GenBank/DDBJ whole genome shotgun (WGS) entry which is preliminary data.</text>
</comment>
<name>A0AA38KZS6_TAXCH</name>
<organism evidence="1 2">
    <name type="scientific">Taxus chinensis</name>
    <name type="common">Chinese yew</name>
    <name type="synonym">Taxus wallichiana var. chinensis</name>
    <dbReference type="NCBI Taxonomy" id="29808"/>
    <lineage>
        <taxon>Eukaryota</taxon>
        <taxon>Viridiplantae</taxon>
        <taxon>Streptophyta</taxon>
        <taxon>Embryophyta</taxon>
        <taxon>Tracheophyta</taxon>
        <taxon>Spermatophyta</taxon>
        <taxon>Pinopsida</taxon>
        <taxon>Pinidae</taxon>
        <taxon>Conifers II</taxon>
        <taxon>Cupressales</taxon>
        <taxon>Taxaceae</taxon>
        <taxon>Taxus</taxon>
    </lineage>
</organism>
<feature type="non-terminal residue" evidence="1">
    <location>
        <position position="156"/>
    </location>
</feature>
<reference evidence="1 2" key="1">
    <citation type="journal article" date="2021" name="Nat. Plants">
        <title>The Taxus genome provides insights into paclitaxel biosynthesis.</title>
        <authorList>
            <person name="Xiong X."/>
            <person name="Gou J."/>
            <person name="Liao Q."/>
            <person name="Li Y."/>
            <person name="Zhou Q."/>
            <person name="Bi G."/>
            <person name="Li C."/>
            <person name="Du R."/>
            <person name="Wang X."/>
            <person name="Sun T."/>
            <person name="Guo L."/>
            <person name="Liang H."/>
            <person name="Lu P."/>
            <person name="Wu Y."/>
            <person name="Zhang Z."/>
            <person name="Ro D.K."/>
            <person name="Shang Y."/>
            <person name="Huang S."/>
            <person name="Yan J."/>
        </authorList>
    </citation>
    <scope>NUCLEOTIDE SEQUENCE [LARGE SCALE GENOMIC DNA]</scope>
    <source>
        <strain evidence="1">Ta-2019</strain>
    </source>
</reference>
<dbReference type="EMBL" id="JAHRHJ020000006">
    <property type="protein sequence ID" value="KAH9311134.1"/>
    <property type="molecule type" value="Genomic_DNA"/>
</dbReference>